<feature type="domain" description="PH" evidence="9">
    <location>
        <begin position="99"/>
        <end position="198"/>
    </location>
</feature>
<dbReference type="SMART" id="SM00326">
    <property type="entry name" value="SH3"/>
    <property type="match status" value="1"/>
</dbReference>
<evidence type="ECO:0000313" key="10">
    <source>
        <dbReference type="EMBL" id="KAI6646561.1"/>
    </source>
</evidence>
<organism evidence="10 11">
    <name type="scientific">Oopsacas minuta</name>
    <dbReference type="NCBI Taxonomy" id="111878"/>
    <lineage>
        <taxon>Eukaryota</taxon>
        <taxon>Metazoa</taxon>
        <taxon>Porifera</taxon>
        <taxon>Hexactinellida</taxon>
        <taxon>Hexasterophora</taxon>
        <taxon>Lyssacinosida</taxon>
        <taxon>Leucopsacidae</taxon>
        <taxon>Oopsacas</taxon>
    </lineage>
</organism>
<reference evidence="10 11" key="1">
    <citation type="journal article" date="2023" name="BMC Biol.">
        <title>The compact genome of the sponge Oopsacas minuta (Hexactinellida) is lacking key metazoan core genes.</title>
        <authorList>
            <person name="Santini S."/>
            <person name="Schenkelaars Q."/>
            <person name="Jourda C."/>
            <person name="Duchesne M."/>
            <person name="Belahbib H."/>
            <person name="Rocher C."/>
            <person name="Selva M."/>
            <person name="Riesgo A."/>
            <person name="Vervoort M."/>
            <person name="Leys S.P."/>
            <person name="Kodjabachian L."/>
            <person name="Le Bivic A."/>
            <person name="Borchiellini C."/>
            <person name="Claverie J.M."/>
            <person name="Renard E."/>
        </authorList>
    </citation>
    <scope>NUCLEOTIDE SEQUENCE [LARGE SCALE GENOMIC DNA]</scope>
    <source>
        <strain evidence="10">SPO-2</strain>
    </source>
</reference>
<evidence type="ECO:0000256" key="7">
    <source>
        <dbReference type="SAM" id="MobiDB-lite"/>
    </source>
</evidence>
<dbReference type="PROSITE" id="PS50002">
    <property type="entry name" value="SH3"/>
    <property type="match status" value="1"/>
</dbReference>
<feature type="compositionally biased region" description="Pro residues" evidence="7">
    <location>
        <begin position="272"/>
        <end position="285"/>
    </location>
</feature>
<dbReference type="SUPFAM" id="SSF50044">
    <property type="entry name" value="SH3-domain"/>
    <property type="match status" value="1"/>
</dbReference>
<accession>A0AAV7JCX0</accession>
<proteinExistence type="inferred from homology"/>
<feature type="region of interest" description="Disordered" evidence="7">
    <location>
        <begin position="222"/>
        <end position="348"/>
    </location>
</feature>
<comment type="subcellular location">
    <subcellularLocation>
        <location evidence="1">Cytoplasm</location>
    </subcellularLocation>
</comment>
<dbReference type="InterPro" id="IPR011993">
    <property type="entry name" value="PH-like_dom_sf"/>
</dbReference>
<evidence type="ECO:0000256" key="6">
    <source>
        <dbReference type="PROSITE-ProRule" id="PRU00192"/>
    </source>
</evidence>
<dbReference type="PANTHER" id="PTHR15129:SF0">
    <property type="entry name" value="SH3 DOMAIN-CONTAINING PROTEIN"/>
    <property type="match status" value="1"/>
</dbReference>
<sequence length="464" mass="51061">MAITAELHKLISEIQHFLTDSLAKEVLSEDSEDKRDDLSARLGQYLQSSQSKSLPRLQVPTNDPILRVKTSSNTATPELPTAPPPGQVKKVCTKDLSGSILYEGTIEKLGGKNQEKWQKRYCILTPTHLYFFENSKSKKQNNQIYIPAFTVTPVKEKGDDKHYSFRLSANKESKSYYFRVNNPDTFSQWLHNISQLSKGRDSLGVTGLVGRAETMVFNQDDVISTASSSDEGGDDKTLGTIREDSPPPPVPPPTSRLPKSPQAIKKLSSGGPPAPPNQPPPPSSQPPIILSHPGSEPPTHLVPSAPVQTPQPVRDISTPPVSNKLLEDKPPPPPTRRNTSLSSGPGVSVEQLRKIQQVQPNSIASVTEESSDSGEVVVNTDRVYVTTEEEGFPYDKIYVGKWDFKGEEGDELSFKRGELLLVADPDESSTWWIGDLLDTETLKARDQSGLFYSAYVESAFVKVT</sequence>
<keyword evidence="3 6" id="KW-0728">SH3 domain</keyword>
<comment type="caution">
    <text evidence="10">The sequence shown here is derived from an EMBL/GenBank/DDBJ whole genome shotgun (WGS) entry which is preliminary data.</text>
</comment>
<dbReference type="Pfam" id="PF00018">
    <property type="entry name" value="SH3_1"/>
    <property type="match status" value="1"/>
</dbReference>
<dbReference type="SUPFAM" id="SSF50729">
    <property type="entry name" value="PH domain-like"/>
    <property type="match status" value="1"/>
</dbReference>
<name>A0AAV7JCX0_9METZ</name>
<evidence type="ECO:0000259" key="8">
    <source>
        <dbReference type="PROSITE" id="PS50002"/>
    </source>
</evidence>
<dbReference type="PROSITE" id="PS50003">
    <property type="entry name" value="PH_DOMAIN"/>
    <property type="match status" value="1"/>
</dbReference>
<dbReference type="Proteomes" id="UP001165289">
    <property type="component" value="Unassembled WGS sequence"/>
</dbReference>
<dbReference type="Gene3D" id="2.30.30.40">
    <property type="entry name" value="SH3 Domains"/>
    <property type="match status" value="1"/>
</dbReference>
<dbReference type="InterPro" id="IPR037781">
    <property type="entry name" value="SKAP_fam"/>
</dbReference>
<evidence type="ECO:0000259" key="9">
    <source>
        <dbReference type="PROSITE" id="PS50003"/>
    </source>
</evidence>
<dbReference type="PANTHER" id="PTHR15129">
    <property type="entry name" value="SRC-ASSOCIATED ADAPTOR PROTEIN"/>
    <property type="match status" value="1"/>
</dbReference>
<evidence type="ECO:0000256" key="2">
    <source>
        <dbReference type="ARBA" id="ARBA00005864"/>
    </source>
</evidence>
<evidence type="ECO:0000256" key="5">
    <source>
        <dbReference type="ARBA" id="ARBA00022553"/>
    </source>
</evidence>
<comment type="similarity">
    <text evidence="2">Belongs to the SKAP family.</text>
</comment>
<feature type="domain" description="SH3" evidence="8">
    <location>
        <begin position="393"/>
        <end position="461"/>
    </location>
</feature>
<feature type="compositionally biased region" description="Basic and acidic residues" evidence="7">
    <location>
        <begin position="234"/>
        <end position="245"/>
    </location>
</feature>
<evidence type="ECO:0000256" key="3">
    <source>
        <dbReference type="ARBA" id="ARBA00022443"/>
    </source>
</evidence>
<feature type="compositionally biased region" description="Pro residues" evidence="7">
    <location>
        <begin position="246"/>
        <end position="255"/>
    </location>
</feature>
<dbReference type="Pfam" id="PF00169">
    <property type="entry name" value="PH"/>
    <property type="match status" value="1"/>
</dbReference>
<evidence type="ECO:0000256" key="4">
    <source>
        <dbReference type="ARBA" id="ARBA00022490"/>
    </source>
</evidence>
<dbReference type="InterPro" id="IPR001849">
    <property type="entry name" value="PH_domain"/>
</dbReference>
<dbReference type="AlphaFoldDB" id="A0AAV7JCX0"/>
<evidence type="ECO:0000256" key="1">
    <source>
        <dbReference type="ARBA" id="ARBA00004496"/>
    </source>
</evidence>
<dbReference type="GO" id="GO:0005886">
    <property type="term" value="C:plasma membrane"/>
    <property type="evidence" value="ECO:0007669"/>
    <property type="project" value="TreeGrafter"/>
</dbReference>
<dbReference type="InterPro" id="IPR036028">
    <property type="entry name" value="SH3-like_dom_sf"/>
</dbReference>
<dbReference type="GO" id="GO:0005737">
    <property type="term" value="C:cytoplasm"/>
    <property type="evidence" value="ECO:0007669"/>
    <property type="project" value="UniProtKB-SubCell"/>
</dbReference>
<keyword evidence="5" id="KW-0597">Phosphoprotein</keyword>
<dbReference type="SMART" id="SM00233">
    <property type="entry name" value="PH"/>
    <property type="match status" value="1"/>
</dbReference>
<evidence type="ECO:0000313" key="11">
    <source>
        <dbReference type="Proteomes" id="UP001165289"/>
    </source>
</evidence>
<feature type="compositionally biased region" description="Polar residues" evidence="7">
    <location>
        <begin position="336"/>
        <end position="345"/>
    </location>
</feature>
<dbReference type="EMBL" id="JAKMXF010000354">
    <property type="protein sequence ID" value="KAI6646561.1"/>
    <property type="molecule type" value="Genomic_DNA"/>
</dbReference>
<dbReference type="InterPro" id="IPR001452">
    <property type="entry name" value="SH3_domain"/>
</dbReference>
<protein>
    <submittedName>
        <fullName evidence="10">Protein app1-like</fullName>
    </submittedName>
</protein>
<dbReference type="Gene3D" id="2.30.29.30">
    <property type="entry name" value="Pleckstrin-homology domain (PH domain)/Phosphotyrosine-binding domain (PTB)"/>
    <property type="match status" value="1"/>
</dbReference>
<gene>
    <name evidence="10" type="ORF">LOD99_12682</name>
</gene>
<feature type="region of interest" description="Disordered" evidence="7">
    <location>
        <begin position="68"/>
        <end position="88"/>
    </location>
</feature>
<keyword evidence="11" id="KW-1185">Reference proteome</keyword>
<keyword evidence="4" id="KW-0963">Cytoplasm</keyword>